<comment type="caution">
    <text evidence="1">The sequence shown here is derived from an EMBL/GenBank/DDBJ whole genome shotgun (WGS) entry which is preliminary data.</text>
</comment>
<sequence length="114" mass="13143">MPISKVPYAMRQMLCEELEERRIWESPGRAILPTHPRVLWTGSRSPPEASEFLQFKSQNVASPSTKMVHNQHPQSAFMMASAINIRKFRYALMGSTNVFGWGTLYTLTKWVSRK</sequence>
<dbReference type="AlphaFoldDB" id="A0AAV4AZ49"/>
<protein>
    <submittedName>
        <fullName evidence="1">Uncharacterized protein</fullName>
    </submittedName>
</protein>
<dbReference type="Proteomes" id="UP000735302">
    <property type="component" value="Unassembled WGS sequence"/>
</dbReference>
<organism evidence="1 2">
    <name type="scientific">Plakobranchus ocellatus</name>
    <dbReference type="NCBI Taxonomy" id="259542"/>
    <lineage>
        <taxon>Eukaryota</taxon>
        <taxon>Metazoa</taxon>
        <taxon>Spiralia</taxon>
        <taxon>Lophotrochozoa</taxon>
        <taxon>Mollusca</taxon>
        <taxon>Gastropoda</taxon>
        <taxon>Heterobranchia</taxon>
        <taxon>Euthyneura</taxon>
        <taxon>Panpulmonata</taxon>
        <taxon>Sacoglossa</taxon>
        <taxon>Placobranchoidea</taxon>
        <taxon>Plakobranchidae</taxon>
        <taxon>Plakobranchus</taxon>
    </lineage>
</organism>
<evidence type="ECO:0000313" key="2">
    <source>
        <dbReference type="Proteomes" id="UP000735302"/>
    </source>
</evidence>
<name>A0AAV4AZ49_9GAST</name>
<dbReference type="EMBL" id="BLXT01004371">
    <property type="protein sequence ID" value="GFO12167.1"/>
    <property type="molecule type" value="Genomic_DNA"/>
</dbReference>
<evidence type="ECO:0000313" key="1">
    <source>
        <dbReference type="EMBL" id="GFO12167.1"/>
    </source>
</evidence>
<proteinExistence type="predicted"/>
<reference evidence="1 2" key="1">
    <citation type="journal article" date="2021" name="Elife">
        <title>Chloroplast acquisition without the gene transfer in kleptoplastic sea slugs, Plakobranchus ocellatus.</title>
        <authorList>
            <person name="Maeda T."/>
            <person name="Takahashi S."/>
            <person name="Yoshida T."/>
            <person name="Shimamura S."/>
            <person name="Takaki Y."/>
            <person name="Nagai Y."/>
            <person name="Toyoda A."/>
            <person name="Suzuki Y."/>
            <person name="Arimoto A."/>
            <person name="Ishii H."/>
            <person name="Satoh N."/>
            <person name="Nishiyama T."/>
            <person name="Hasebe M."/>
            <person name="Maruyama T."/>
            <person name="Minagawa J."/>
            <person name="Obokata J."/>
            <person name="Shigenobu S."/>
        </authorList>
    </citation>
    <scope>NUCLEOTIDE SEQUENCE [LARGE SCALE GENOMIC DNA]</scope>
</reference>
<gene>
    <name evidence="1" type="ORF">PoB_003867200</name>
</gene>
<keyword evidence="2" id="KW-1185">Reference proteome</keyword>
<accession>A0AAV4AZ49</accession>